<evidence type="ECO:0000256" key="1">
    <source>
        <dbReference type="ARBA" id="ARBA00008455"/>
    </source>
</evidence>
<dbReference type="Proteomes" id="UP001431209">
    <property type="component" value="Unassembled WGS sequence"/>
</dbReference>
<comment type="similarity">
    <text evidence="1">Belongs to the peptidase C1 family.</text>
</comment>
<dbReference type="PROSITE" id="PS00639">
    <property type="entry name" value="THIOL_PROTEASE_HIS"/>
    <property type="match status" value="1"/>
</dbReference>
<dbReference type="InterPro" id="IPR000668">
    <property type="entry name" value="Peptidase_C1A_C"/>
</dbReference>
<dbReference type="GO" id="GO:0008234">
    <property type="term" value="F:cysteine-type peptidase activity"/>
    <property type="evidence" value="ECO:0007669"/>
    <property type="project" value="InterPro"/>
</dbReference>
<organism evidence="4 5">
    <name type="scientific">Acrasis kona</name>
    <dbReference type="NCBI Taxonomy" id="1008807"/>
    <lineage>
        <taxon>Eukaryota</taxon>
        <taxon>Discoba</taxon>
        <taxon>Heterolobosea</taxon>
        <taxon>Tetramitia</taxon>
        <taxon>Eutetramitia</taxon>
        <taxon>Acrasidae</taxon>
        <taxon>Acrasis</taxon>
    </lineage>
</organism>
<dbReference type="Gene3D" id="3.90.70.10">
    <property type="entry name" value="Cysteine proteinases"/>
    <property type="match status" value="1"/>
</dbReference>
<gene>
    <name evidence="4" type="ORF">AKO1_011717</name>
</gene>
<keyword evidence="5" id="KW-1185">Reference proteome</keyword>
<sequence>MLKIVPVLLLTFTLVWAQNPESYDFRTAHTECPITVLNQGQCGSCWAFSAIQQLNLRFCRQTNGSFNPLLSPQHLINCDKLDNGCNGGNILSAYEHIEQHGVDKEECTPYTSGLTGKDGNCTNQCSDQKFSYTLSYVTDGNYMKPVVEAERVKEEIMNHGPVSMSFAVYTDFKEFFIHNPKGIYTSKNGTLRGYHSVAVIGWGKEVVGNSSIEYWLVCNSWSSNFGDGGFFKIAFENDVEFGRIAEFGTPSINKPPPNAVPKPIKKNNSVQVGQPIKVSRLDEDVLQAALQMMPDDMVLLDVISATTQVVNGIRYDLRVKAIPKSGNNEPKALRLIGTSDFQNNLVVSKRSQ</sequence>
<dbReference type="SMART" id="SM00645">
    <property type="entry name" value="Pept_C1"/>
    <property type="match status" value="1"/>
</dbReference>
<dbReference type="Pfam" id="PF00112">
    <property type="entry name" value="Peptidase_C1"/>
    <property type="match status" value="1"/>
</dbReference>
<dbReference type="PANTHER" id="PTHR12411">
    <property type="entry name" value="CYSTEINE PROTEASE FAMILY C1-RELATED"/>
    <property type="match status" value="1"/>
</dbReference>
<keyword evidence="2" id="KW-0732">Signal</keyword>
<dbReference type="InterPro" id="IPR038765">
    <property type="entry name" value="Papain-like_cys_pep_sf"/>
</dbReference>
<dbReference type="InterPro" id="IPR025660">
    <property type="entry name" value="Pept_his_AS"/>
</dbReference>
<dbReference type="EMBL" id="JAOPGA020001124">
    <property type="protein sequence ID" value="KAL0485303.1"/>
    <property type="molecule type" value="Genomic_DNA"/>
</dbReference>
<proteinExistence type="inferred from homology"/>
<evidence type="ECO:0000256" key="2">
    <source>
        <dbReference type="SAM" id="SignalP"/>
    </source>
</evidence>
<evidence type="ECO:0000313" key="5">
    <source>
        <dbReference type="Proteomes" id="UP001431209"/>
    </source>
</evidence>
<dbReference type="GO" id="GO:0006508">
    <property type="term" value="P:proteolysis"/>
    <property type="evidence" value="ECO:0007669"/>
    <property type="project" value="InterPro"/>
</dbReference>
<dbReference type="InterPro" id="IPR013128">
    <property type="entry name" value="Peptidase_C1A"/>
</dbReference>
<feature type="domain" description="Peptidase C1A papain C-terminal" evidence="3">
    <location>
        <begin position="19"/>
        <end position="249"/>
    </location>
</feature>
<dbReference type="SUPFAM" id="SSF54001">
    <property type="entry name" value="Cysteine proteinases"/>
    <property type="match status" value="1"/>
</dbReference>
<evidence type="ECO:0000313" key="4">
    <source>
        <dbReference type="EMBL" id="KAL0485303.1"/>
    </source>
</evidence>
<reference evidence="4 5" key="1">
    <citation type="submission" date="2024-03" db="EMBL/GenBank/DDBJ databases">
        <title>The Acrasis kona genome and developmental transcriptomes reveal deep origins of eukaryotic multicellular pathways.</title>
        <authorList>
            <person name="Sheikh S."/>
            <person name="Fu C.-J."/>
            <person name="Brown M.W."/>
            <person name="Baldauf S.L."/>
        </authorList>
    </citation>
    <scope>NUCLEOTIDE SEQUENCE [LARGE SCALE GENOMIC DNA]</scope>
    <source>
        <strain evidence="4 5">ATCC MYA-3509</strain>
    </source>
</reference>
<protein>
    <recommendedName>
        <fullName evidence="3">Peptidase C1A papain C-terminal domain-containing protein</fullName>
    </recommendedName>
</protein>
<evidence type="ECO:0000259" key="3">
    <source>
        <dbReference type="SMART" id="SM00645"/>
    </source>
</evidence>
<dbReference type="PROSITE" id="PS00139">
    <property type="entry name" value="THIOL_PROTEASE_CYS"/>
    <property type="match status" value="1"/>
</dbReference>
<dbReference type="InterPro" id="IPR000169">
    <property type="entry name" value="Pept_cys_AS"/>
</dbReference>
<dbReference type="InterPro" id="IPR046350">
    <property type="entry name" value="Cystatin_sf"/>
</dbReference>
<comment type="caution">
    <text evidence="4">The sequence shown here is derived from an EMBL/GenBank/DDBJ whole genome shotgun (WGS) entry which is preliminary data.</text>
</comment>
<accession>A0AAW2Z8M1</accession>
<feature type="chain" id="PRO_5043654857" description="Peptidase C1A papain C-terminal domain-containing protein" evidence="2">
    <location>
        <begin position="18"/>
        <end position="352"/>
    </location>
</feature>
<dbReference type="AlphaFoldDB" id="A0AAW2Z8M1"/>
<dbReference type="SUPFAM" id="SSF54403">
    <property type="entry name" value="Cystatin/monellin"/>
    <property type="match status" value="1"/>
</dbReference>
<feature type="signal peptide" evidence="2">
    <location>
        <begin position="1"/>
        <end position="17"/>
    </location>
</feature>
<dbReference type="PRINTS" id="PR00705">
    <property type="entry name" value="PAPAIN"/>
</dbReference>
<name>A0AAW2Z8M1_9EUKA</name>